<dbReference type="FunFam" id="3.60.15.10:FF:000041">
    <property type="entry name" value="Metallo-beta-lactamase domain protein"/>
    <property type="match status" value="1"/>
</dbReference>
<keyword evidence="8" id="KW-1185">Reference proteome</keyword>
<evidence type="ECO:0000256" key="5">
    <source>
        <dbReference type="ARBA" id="ARBA00022833"/>
    </source>
</evidence>
<keyword evidence="4" id="KW-0378">Hydrolase</keyword>
<dbReference type="FunFam" id="1.10.10.10:FF:000328">
    <property type="entry name" value="Lactamase beta 2"/>
    <property type="match status" value="1"/>
</dbReference>
<accession>A0A0A2JWB8</accession>
<dbReference type="RefSeq" id="XP_016600845.1">
    <property type="nucleotide sequence ID" value="XM_016742594.1"/>
</dbReference>
<dbReference type="GO" id="GO:0046872">
    <property type="term" value="F:metal ion binding"/>
    <property type="evidence" value="ECO:0007669"/>
    <property type="project" value="UniProtKB-KW"/>
</dbReference>
<evidence type="ECO:0000259" key="6">
    <source>
        <dbReference type="SMART" id="SM00849"/>
    </source>
</evidence>
<dbReference type="PANTHER" id="PTHR23131:SF0">
    <property type="entry name" value="ENDORIBONUCLEASE LACTB2"/>
    <property type="match status" value="1"/>
</dbReference>
<dbReference type="InterPro" id="IPR041516">
    <property type="entry name" value="LACTB2_WH"/>
</dbReference>
<dbReference type="STRING" id="27334.A0A0A2JWB8"/>
<protein>
    <recommendedName>
        <fullName evidence="6">Metallo-beta-lactamase domain-containing protein</fullName>
    </recommendedName>
</protein>
<evidence type="ECO:0000256" key="2">
    <source>
        <dbReference type="ARBA" id="ARBA00006759"/>
    </source>
</evidence>
<dbReference type="Pfam" id="PF17778">
    <property type="entry name" value="WHD_BLACT"/>
    <property type="match status" value="1"/>
</dbReference>
<evidence type="ECO:0000256" key="4">
    <source>
        <dbReference type="ARBA" id="ARBA00022801"/>
    </source>
</evidence>
<dbReference type="PANTHER" id="PTHR23131">
    <property type="entry name" value="ENDORIBONUCLEASE LACTB2"/>
    <property type="match status" value="1"/>
</dbReference>
<reference evidence="7 8" key="1">
    <citation type="journal article" date="2015" name="Mol. Plant Microbe Interact.">
        <title>Genome, transcriptome, and functional analyses of Penicillium expansum provide new insights into secondary metabolism and pathogenicity.</title>
        <authorList>
            <person name="Ballester A.R."/>
            <person name="Marcet-Houben M."/>
            <person name="Levin E."/>
            <person name="Sela N."/>
            <person name="Selma-Lazaro C."/>
            <person name="Carmona L."/>
            <person name="Wisniewski M."/>
            <person name="Droby S."/>
            <person name="Gonzalez-Candelas L."/>
            <person name="Gabaldon T."/>
        </authorList>
    </citation>
    <scope>NUCLEOTIDE SEQUENCE [LARGE SCALE GENOMIC DNA]</scope>
    <source>
        <strain evidence="7 8">MD-8</strain>
    </source>
</reference>
<dbReference type="InterPro" id="IPR050662">
    <property type="entry name" value="Sec-metab_biosynth-thioest"/>
</dbReference>
<proteinExistence type="inferred from homology"/>
<evidence type="ECO:0000256" key="3">
    <source>
        <dbReference type="ARBA" id="ARBA00022723"/>
    </source>
</evidence>
<dbReference type="AlphaFoldDB" id="A0A0A2JWB8"/>
<dbReference type="SMART" id="SM00849">
    <property type="entry name" value="Lactamase_B"/>
    <property type="match status" value="1"/>
</dbReference>
<dbReference type="Gene3D" id="1.10.10.10">
    <property type="entry name" value="Winged helix-like DNA-binding domain superfamily/Winged helix DNA-binding domain"/>
    <property type="match status" value="1"/>
</dbReference>
<keyword evidence="3" id="KW-0479">Metal-binding</keyword>
<name>A0A0A2JWB8_PENEN</name>
<dbReference type="InterPro" id="IPR047921">
    <property type="entry name" value="LACTB2-like_MBL-fold"/>
</dbReference>
<evidence type="ECO:0000313" key="8">
    <source>
        <dbReference type="Proteomes" id="UP000030143"/>
    </source>
</evidence>
<dbReference type="InterPro" id="IPR036388">
    <property type="entry name" value="WH-like_DNA-bd_sf"/>
</dbReference>
<dbReference type="VEuPathDB" id="FungiDB:PEXP_038530"/>
<keyword evidence="5" id="KW-0862">Zinc</keyword>
<dbReference type="Gene3D" id="3.60.15.10">
    <property type="entry name" value="Ribonuclease Z/Hydroxyacylglutathione hydrolase-like"/>
    <property type="match status" value="1"/>
</dbReference>
<dbReference type="HOGENOM" id="CLU_048478_1_3_1"/>
<dbReference type="GO" id="GO:0044550">
    <property type="term" value="P:secondary metabolite biosynthetic process"/>
    <property type="evidence" value="ECO:0007669"/>
    <property type="project" value="TreeGrafter"/>
</dbReference>
<organism evidence="7 8">
    <name type="scientific">Penicillium expansum</name>
    <name type="common">Blue mold rot fungus</name>
    <dbReference type="NCBI Taxonomy" id="27334"/>
    <lineage>
        <taxon>Eukaryota</taxon>
        <taxon>Fungi</taxon>
        <taxon>Dikarya</taxon>
        <taxon>Ascomycota</taxon>
        <taxon>Pezizomycotina</taxon>
        <taxon>Eurotiomycetes</taxon>
        <taxon>Eurotiomycetidae</taxon>
        <taxon>Eurotiales</taxon>
        <taxon>Aspergillaceae</taxon>
        <taxon>Penicillium</taxon>
    </lineage>
</organism>
<dbReference type="InterPro" id="IPR001279">
    <property type="entry name" value="Metallo-B-lactamas"/>
</dbReference>
<dbReference type="SUPFAM" id="SSF56281">
    <property type="entry name" value="Metallo-hydrolase/oxidoreductase"/>
    <property type="match status" value="1"/>
</dbReference>
<dbReference type="Pfam" id="PF00753">
    <property type="entry name" value="Lactamase_B"/>
    <property type="match status" value="2"/>
</dbReference>
<dbReference type="GeneID" id="27678013"/>
<comment type="similarity">
    <text evidence="2">Belongs to the metallo-beta-lactamase superfamily. Glyoxalase II family.</text>
</comment>
<gene>
    <name evidence="7" type="ORF">PEX2_053200</name>
</gene>
<dbReference type="CDD" id="cd07722">
    <property type="entry name" value="LACTB2-like_MBL-fold"/>
    <property type="match status" value="1"/>
</dbReference>
<evidence type="ECO:0000256" key="1">
    <source>
        <dbReference type="ARBA" id="ARBA00001947"/>
    </source>
</evidence>
<comment type="caution">
    <text evidence="7">The sequence shown here is derived from an EMBL/GenBank/DDBJ whole genome shotgun (WGS) entry which is preliminary data.</text>
</comment>
<sequence length="293" mass="32361">MATQLVQLPEVERLSASVVRILGGNPGKFTLQGTNTYLIGRGHQRILIDTGEGKPAWAANLQSVLSEEKATVHQALLTHWHPDHVSGLPDLLKLCPDAQIFKHQPDSAQTDIQEGQVFSVEGATLTAFHTPGHTVDHMVFMLEEENAMFTGDNVLGHGTSVFESLKTYLNSLHRMRDRVSSGRGYPGHGAVIENAGARITEYIKHRQQREDEVLRVLQFGKLDVAAGESSPERKQAWTPIELVKRIYSDVPESLHVPASHGVLQVLMKLEDEGRTVLDSDSGKWSLLSERSAL</sequence>
<dbReference type="InterPro" id="IPR036866">
    <property type="entry name" value="RibonucZ/Hydroxyglut_hydro"/>
</dbReference>
<dbReference type="Proteomes" id="UP000030143">
    <property type="component" value="Unassembled WGS sequence"/>
</dbReference>
<evidence type="ECO:0000313" key="7">
    <source>
        <dbReference type="EMBL" id="KGO59742.1"/>
    </source>
</evidence>
<dbReference type="EMBL" id="JQFZ01000089">
    <property type="protein sequence ID" value="KGO59742.1"/>
    <property type="molecule type" value="Genomic_DNA"/>
</dbReference>
<dbReference type="GO" id="GO:0016787">
    <property type="term" value="F:hydrolase activity"/>
    <property type="evidence" value="ECO:0007669"/>
    <property type="project" value="UniProtKB-KW"/>
</dbReference>
<comment type="cofactor">
    <cofactor evidence="1">
        <name>Zn(2+)</name>
        <dbReference type="ChEBI" id="CHEBI:29105"/>
    </cofactor>
</comment>
<feature type="domain" description="Metallo-beta-lactamase" evidence="6">
    <location>
        <begin position="33"/>
        <end position="188"/>
    </location>
</feature>